<dbReference type="AlphaFoldDB" id="A0A927ZPT6"/>
<name>A0A927ZPT6_SELRU</name>
<evidence type="ECO:0000256" key="1">
    <source>
        <dbReference type="SAM" id="Phobius"/>
    </source>
</evidence>
<proteinExistence type="predicted"/>
<feature type="transmembrane region" description="Helical" evidence="1">
    <location>
        <begin position="9"/>
        <end position="28"/>
    </location>
</feature>
<protein>
    <submittedName>
        <fullName evidence="2">Uncharacterized protein</fullName>
    </submittedName>
</protein>
<keyword evidence="1" id="KW-0472">Membrane</keyword>
<evidence type="ECO:0000313" key="3">
    <source>
        <dbReference type="Proteomes" id="UP000772151"/>
    </source>
</evidence>
<keyword evidence="1" id="KW-0812">Transmembrane</keyword>
<dbReference type="EMBL" id="SVCA01000002">
    <property type="protein sequence ID" value="MBE6084404.1"/>
    <property type="molecule type" value="Genomic_DNA"/>
</dbReference>
<comment type="caution">
    <text evidence="2">The sequence shown here is derived from an EMBL/GenBank/DDBJ whole genome shotgun (WGS) entry which is preliminary data.</text>
</comment>
<evidence type="ECO:0000313" key="2">
    <source>
        <dbReference type="EMBL" id="MBE6084404.1"/>
    </source>
</evidence>
<sequence>MRYKSWCKSIVLAAGLIIGGLFTVLYVVDPIGMFGSPLISGVNNYKEKQAAFLDVYKPFELRRYKPDDIYIGNSRVYVGWKTEENAYNLGMSSLSLPDMRAYLHWAYGNHVPQRVYIGLDLFQFSKSSMEGNREGFSKERLDKLGKGGLYVFDEMLSVSMGMREYIRPTLAASRAHRNDKPIFIRGFSTLRGERTDINVKEYYHYLHSFYKTYSEWEYAPEAVNCLQAILQEAEANGVEVYLFFNPVSVDLLALQDICEVEDDYREIKKQVARIHPVYDFAWTNDMTMDREQYWLDGSHYHCTVGEMMKQSMNAGMNENICKLLSGDNVNTVLSDEAVSYDAWRKSHLDYRETLKQLAPKEIETGQLQVYLGF</sequence>
<dbReference type="RefSeq" id="WP_303668467.1">
    <property type="nucleotide sequence ID" value="NZ_SVCA01000002.1"/>
</dbReference>
<dbReference type="Proteomes" id="UP000772151">
    <property type="component" value="Unassembled WGS sequence"/>
</dbReference>
<reference evidence="2" key="1">
    <citation type="submission" date="2019-04" db="EMBL/GenBank/DDBJ databases">
        <title>Evolution of Biomass-Degrading Anaerobic Consortia Revealed by Metagenomics.</title>
        <authorList>
            <person name="Peng X."/>
        </authorList>
    </citation>
    <scope>NUCLEOTIDE SEQUENCE</scope>
    <source>
        <strain evidence="2">SIG242</strain>
    </source>
</reference>
<accession>A0A927ZPT6</accession>
<organism evidence="2 3">
    <name type="scientific">Selenomonas ruminantium</name>
    <dbReference type="NCBI Taxonomy" id="971"/>
    <lineage>
        <taxon>Bacteria</taxon>
        <taxon>Bacillati</taxon>
        <taxon>Bacillota</taxon>
        <taxon>Negativicutes</taxon>
        <taxon>Selenomonadales</taxon>
        <taxon>Selenomonadaceae</taxon>
        <taxon>Selenomonas</taxon>
    </lineage>
</organism>
<gene>
    <name evidence="2" type="ORF">E7203_02860</name>
</gene>
<keyword evidence="1" id="KW-1133">Transmembrane helix</keyword>